<accession>A0ABP3EMZ5</accession>
<keyword evidence="2 5" id="KW-0812">Transmembrane</keyword>
<evidence type="ECO:0000256" key="5">
    <source>
        <dbReference type="SAM" id="Phobius"/>
    </source>
</evidence>
<dbReference type="InterPro" id="IPR003807">
    <property type="entry name" value="DUF202"/>
</dbReference>
<evidence type="ECO:0000256" key="1">
    <source>
        <dbReference type="ARBA" id="ARBA00004127"/>
    </source>
</evidence>
<gene>
    <name evidence="7" type="ORF">GCM10009539_67440</name>
</gene>
<comment type="caution">
    <text evidence="7">The sequence shown here is derived from an EMBL/GenBank/DDBJ whole genome shotgun (WGS) entry which is preliminary data.</text>
</comment>
<dbReference type="Proteomes" id="UP001500967">
    <property type="component" value="Unassembled WGS sequence"/>
</dbReference>
<evidence type="ECO:0000256" key="3">
    <source>
        <dbReference type="ARBA" id="ARBA00022989"/>
    </source>
</evidence>
<organism evidence="7 8">
    <name type="scientific">Cryptosporangium japonicum</name>
    <dbReference type="NCBI Taxonomy" id="80872"/>
    <lineage>
        <taxon>Bacteria</taxon>
        <taxon>Bacillati</taxon>
        <taxon>Actinomycetota</taxon>
        <taxon>Actinomycetes</taxon>
        <taxon>Cryptosporangiales</taxon>
        <taxon>Cryptosporangiaceae</taxon>
        <taxon>Cryptosporangium</taxon>
    </lineage>
</organism>
<protein>
    <recommendedName>
        <fullName evidence="6">DUF202 domain-containing protein</fullName>
    </recommendedName>
</protein>
<keyword evidence="4 5" id="KW-0472">Membrane</keyword>
<keyword evidence="3 5" id="KW-1133">Transmembrane helix</keyword>
<name>A0ABP3EMZ5_9ACTN</name>
<dbReference type="Pfam" id="PF02656">
    <property type="entry name" value="DUF202"/>
    <property type="match status" value="1"/>
</dbReference>
<proteinExistence type="predicted"/>
<evidence type="ECO:0000313" key="8">
    <source>
        <dbReference type="Proteomes" id="UP001500967"/>
    </source>
</evidence>
<reference evidence="8" key="1">
    <citation type="journal article" date="2019" name="Int. J. Syst. Evol. Microbiol.">
        <title>The Global Catalogue of Microorganisms (GCM) 10K type strain sequencing project: providing services to taxonomists for standard genome sequencing and annotation.</title>
        <authorList>
            <consortium name="The Broad Institute Genomics Platform"/>
            <consortium name="The Broad Institute Genome Sequencing Center for Infectious Disease"/>
            <person name="Wu L."/>
            <person name="Ma J."/>
        </authorList>
    </citation>
    <scope>NUCLEOTIDE SEQUENCE [LARGE SCALE GENOMIC DNA]</scope>
    <source>
        <strain evidence="8">JCM 10425</strain>
    </source>
</reference>
<feature type="domain" description="DUF202" evidence="6">
    <location>
        <begin position="1"/>
        <end position="53"/>
    </location>
</feature>
<feature type="transmembrane region" description="Helical" evidence="5">
    <location>
        <begin position="35"/>
        <end position="54"/>
    </location>
</feature>
<feature type="transmembrane region" description="Helical" evidence="5">
    <location>
        <begin position="75"/>
        <end position="94"/>
    </location>
</feature>
<feature type="transmembrane region" description="Helical" evidence="5">
    <location>
        <begin position="7"/>
        <end position="29"/>
    </location>
</feature>
<evidence type="ECO:0000256" key="4">
    <source>
        <dbReference type="ARBA" id="ARBA00023136"/>
    </source>
</evidence>
<dbReference type="EMBL" id="BAAAGX010000029">
    <property type="protein sequence ID" value="GAA0270746.1"/>
    <property type="molecule type" value="Genomic_DNA"/>
</dbReference>
<comment type="subcellular location">
    <subcellularLocation>
        <location evidence="1">Endomembrane system</location>
        <topology evidence="1">Multi-pass membrane protein</topology>
    </subcellularLocation>
</comment>
<evidence type="ECO:0000313" key="7">
    <source>
        <dbReference type="EMBL" id="GAA0270746.1"/>
    </source>
</evidence>
<evidence type="ECO:0000259" key="6">
    <source>
        <dbReference type="Pfam" id="PF02656"/>
    </source>
</evidence>
<evidence type="ECO:0000256" key="2">
    <source>
        <dbReference type="ARBA" id="ARBA00022692"/>
    </source>
</evidence>
<keyword evidence="8" id="KW-1185">Reference proteome</keyword>
<sequence length="95" mass="9780">MASERTALAWVRSLIGLIGVGLLVSRGLLVHWPPVPAAVAIAVVGALVLGACYLGERRWIALRRARPAPPRPATIVAITAGAVLVAALGGMVLAR</sequence>